<evidence type="ECO:0000313" key="1">
    <source>
        <dbReference type="EMBL" id="ABR75008.1"/>
    </source>
</evidence>
<dbReference type="eggNOG" id="COG2761">
    <property type="taxonomic scope" value="Bacteria"/>
</dbReference>
<dbReference type="RefSeq" id="WP_012073385.1">
    <property type="nucleotide sequence ID" value="NC_009655.1"/>
</dbReference>
<dbReference type="Pfam" id="PF13743">
    <property type="entry name" value="Thioredoxin_5"/>
    <property type="match status" value="1"/>
</dbReference>
<organism evidence="1 2">
    <name type="scientific">Actinobacillus succinogenes (strain ATCC 55618 / DSM 22257 / CCUG 43843 / 130Z)</name>
    <dbReference type="NCBI Taxonomy" id="339671"/>
    <lineage>
        <taxon>Bacteria</taxon>
        <taxon>Pseudomonadati</taxon>
        <taxon>Pseudomonadota</taxon>
        <taxon>Gammaproteobacteria</taxon>
        <taxon>Pasteurellales</taxon>
        <taxon>Pasteurellaceae</taxon>
        <taxon>Actinobacillus</taxon>
    </lineage>
</organism>
<dbReference type="CDD" id="cd03025">
    <property type="entry name" value="DsbA_FrnE_like"/>
    <property type="match status" value="1"/>
</dbReference>
<dbReference type="OrthoDB" id="9799122at2"/>
<dbReference type="SUPFAM" id="SSF52833">
    <property type="entry name" value="Thioredoxin-like"/>
    <property type="match status" value="1"/>
</dbReference>
<dbReference type="Proteomes" id="UP000001114">
    <property type="component" value="Chromosome"/>
</dbReference>
<evidence type="ECO:0000313" key="2">
    <source>
        <dbReference type="Proteomes" id="UP000001114"/>
    </source>
</evidence>
<dbReference type="STRING" id="339671.Asuc_1656"/>
<reference evidence="2" key="1">
    <citation type="journal article" date="2010" name="BMC Genomics">
        <title>A genomic perspective on the potential of Actinobacillus succinogenes for industrial succinate production.</title>
        <authorList>
            <person name="McKinlay J.B."/>
            <person name="Laivenieks M."/>
            <person name="Schindler B.D."/>
            <person name="McKinlay A.A."/>
            <person name="Siddaramappa S."/>
            <person name="Challacombe J.F."/>
            <person name="Lowry S.R."/>
            <person name="Clum A."/>
            <person name="Lapidus A.L."/>
            <person name="Burkhart K.B."/>
            <person name="Harkins V."/>
            <person name="Vieille C."/>
        </authorList>
    </citation>
    <scope>NUCLEOTIDE SEQUENCE [LARGE SCALE GENOMIC DNA]</scope>
    <source>
        <strain evidence="2">ATCC 55618 / DSM 22257 / CCUG 43843 / 130Z</strain>
    </source>
</reference>
<dbReference type="AlphaFoldDB" id="A6VPW1"/>
<proteinExistence type="predicted"/>
<accession>A6VPW1</accession>
<dbReference type="HOGENOM" id="CLU_069785_1_0_6"/>
<keyword evidence="2" id="KW-1185">Reference proteome</keyword>
<protein>
    <submittedName>
        <fullName evidence="1">DSBA oxidoreductase</fullName>
    </submittedName>
</protein>
<dbReference type="KEGG" id="asu:Asuc_1656"/>
<dbReference type="EMBL" id="CP000746">
    <property type="protein sequence ID" value="ABR75008.1"/>
    <property type="molecule type" value="Genomic_DNA"/>
</dbReference>
<dbReference type="InterPro" id="IPR036249">
    <property type="entry name" value="Thioredoxin-like_sf"/>
</dbReference>
<dbReference type="Gene3D" id="3.40.30.10">
    <property type="entry name" value="Glutaredoxin"/>
    <property type="match status" value="1"/>
</dbReference>
<sequence>MLKITTFTDPMMGLSYESEPFFRQLETHFPNQIHFAYVMGGLVRNVADWLLPNETLPEYNARLAKIYEAEQAISGLPISMPKLDLFTPERPSSLPLNLAYKAARLTDIGKADAFLYRLRYATIVEVRSTNDLTEILRVARAVGIDETAFLRHFQDGSAQAALEQDFALKAQLGVRGLPAYLFEFEGKQRLISGVLNFARFARIIAEISDGKLQPQAPKFTPQAVEDLLKKQGKLNG</sequence>
<name>A6VPW1_ACTSZ</name>
<gene>
    <name evidence="1" type="ordered locus">Asuc_1656</name>
</gene>